<dbReference type="InterPro" id="IPR008166">
    <property type="entry name" value="Glyco_transf_92"/>
</dbReference>
<evidence type="ECO:0000256" key="2">
    <source>
        <dbReference type="ARBA" id="ARBA00007647"/>
    </source>
</evidence>
<evidence type="ECO:0000256" key="6">
    <source>
        <dbReference type="ARBA" id="ARBA00022989"/>
    </source>
</evidence>
<feature type="compositionally biased region" description="Basic and acidic residues" evidence="8">
    <location>
        <begin position="330"/>
        <end position="340"/>
    </location>
</feature>
<evidence type="ECO:0000313" key="10">
    <source>
        <dbReference type="EMBL" id="GFH61179.1"/>
    </source>
</evidence>
<evidence type="ECO:0000256" key="8">
    <source>
        <dbReference type="SAM" id="MobiDB-lite"/>
    </source>
</evidence>
<dbReference type="PANTHER" id="PTHR21461">
    <property type="entry name" value="GLYCOSYLTRANSFERASE FAMILY 92 PROTEIN"/>
    <property type="match status" value="1"/>
</dbReference>
<evidence type="ECO:0000256" key="5">
    <source>
        <dbReference type="ARBA" id="ARBA00022692"/>
    </source>
</evidence>
<dbReference type="PANTHER" id="PTHR21461:SF69">
    <property type="entry name" value="GLYCOSYLTRANSFERASE FAMILY 92 PROTEIN"/>
    <property type="match status" value="1"/>
</dbReference>
<evidence type="ECO:0000313" key="11">
    <source>
        <dbReference type="Proteomes" id="UP001054902"/>
    </source>
</evidence>
<keyword evidence="5 9" id="KW-0812">Transmembrane</keyword>
<gene>
    <name evidence="10" type="ORF">CTEN210_17655</name>
</gene>
<dbReference type="GO" id="GO:0016020">
    <property type="term" value="C:membrane"/>
    <property type="evidence" value="ECO:0007669"/>
    <property type="project" value="UniProtKB-SubCell"/>
</dbReference>
<dbReference type="AlphaFoldDB" id="A0AAD3DB44"/>
<keyword evidence="7 9" id="KW-0472">Membrane</keyword>
<dbReference type="Proteomes" id="UP001054902">
    <property type="component" value="Unassembled WGS sequence"/>
</dbReference>
<organism evidence="10 11">
    <name type="scientific">Chaetoceros tenuissimus</name>
    <dbReference type="NCBI Taxonomy" id="426638"/>
    <lineage>
        <taxon>Eukaryota</taxon>
        <taxon>Sar</taxon>
        <taxon>Stramenopiles</taxon>
        <taxon>Ochrophyta</taxon>
        <taxon>Bacillariophyta</taxon>
        <taxon>Coscinodiscophyceae</taxon>
        <taxon>Chaetocerotophycidae</taxon>
        <taxon>Chaetocerotales</taxon>
        <taxon>Chaetocerotaceae</taxon>
        <taxon>Chaetoceros</taxon>
    </lineage>
</organism>
<evidence type="ECO:0008006" key="12">
    <source>
        <dbReference type="Google" id="ProtNLM"/>
    </source>
</evidence>
<dbReference type="EMBL" id="BLLK01000072">
    <property type="protein sequence ID" value="GFH61179.1"/>
    <property type="molecule type" value="Genomic_DNA"/>
</dbReference>
<comment type="subcellular location">
    <subcellularLocation>
        <location evidence="1">Membrane</location>
        <topology evidence="1">Single-pass membrane protein</topology>
    </subcellularLocation>
</comment>
<protein>
    <recommendedName>
        <fullName evidence="12">Glycosyltransferase family 92 protein</fullName>
    </recommendedName>
</protein>
<evidence type="ECO:0000256" key="7">
    <source>
        <dbReference type="ARBA" id="ARBA00023136"/>
    </source>
</evidence>
<evidence type="ECO:0000256" key="4">
    <source>
        <dbReference type="ARBA" id="ARBA00022679"/>
    </source>
</evidence>
<accession>A0AAD3DB44</accession>
<name>A0AAD3DB44_9STRA</name>
<evidence type="ECO:0000256" key="1">
    <source>
        <dbReference type="ARBA" id="ARBA00004167"/>
    </source>
</evidence>
<feature type="region of interest" description="Disordered" evidence="8">
    <location>
        <begin position="323"/>
        <end position="345"/>
    </location>
</feature>
<keyword evidence="3" id="KW-0328">Glycosyltransferase</keyword>
<reference evidence="10 11" key="1">
    <citation type="journal article" date="2021" name="Sci. Rep.">
        <title>The genome of the diatom Chaetoceros tenuissimus carries an ancient integrated fragment of an extant virus.</title>
        <authorList>
            <person name="Hongo Y."/>
            <person name="Kimura K."/>
            <person name="Takaki Y."/>
            <person name="Yoshida Y."/>
            <person name="Baba S."/>
            <person name="Kobayashi G."/>
            <person name="Nagasaki K."/>
            <person name="Hano T."/>
            <person name="Tomaru Y."/>
        </authorList>
    </citation>
    <scope>NUCLEOTIDE SEQUENCE [LARGE SCALE GENOMIC DNA]</scope>
    <source>
        <strain evidence="10 11">NIES-3715</strain>
    </source>
</reference>
<dbReference type="Pfam" id="PF01697">
    <property type="entry name" value="Glyco_transf_92"/>
    <property type="match status" value="1"/>
</dbReference>
<sequence>MTARKKIRNRNFYIVFFLIGYNVCSIFNLLENFQNYDLVQLPALETEISKASATNAVVQNRILRSNTSIILLTNLIPMHPDISQTKQVLDSAFTYLEGLPLDTPVFISLDFLVECDSKYAIKHNYVCNAEDTRKKLQEYINNLRTYYLPMRNVQILSNVQWGHIRYNLERSLMMVKTKYVYVLQHDEPFIRPINHTAVIKTFDEYYPEHIWKLEFPLKARNVWADKKDLKGKKKCFSMETPFSQGINGINITKTDGWSDQNHFTTKEYYLRVIEDIGSVPRSPEFPLNVQATKNCREVAAHQYGGPDDEPYLAHLNGRFTKPSSYAPPIEQEKMKNKKSNEEDENRFSCFQNKLAPIDDNITKAARKLRQSYFELEQEFKQWIPRHWDSSVPTPFSIKIINDRYYVLASIITIPSRSQDSKKHTNPAAYTLPKELACNQMKAEQVAGKSKVTKNGIKDYLLVRCPASLKASKEALETFSISIKKDEGLNVPTTIKYDVKKLVEVEQADIKLSSLLQSKKDIKVGLSATFDGGRDKLLEWVTYHLLIGFDHIWLYVNEPWNNGINLPLEIAGVTFIPYDNKIQNHWNDMKTMGFLRTMTMDTWRANSQNDALWRAKRMNMDWMVFIDLDELVVFESHKGEIPNVKDYLNHFKRTYKEKYSGLYLKSVPHGQNIEFPYQGNMILNYTWRPKGDIEEYSIHRGKIIVDVDKVDAVAIHEILSGKRRFGDKSLLIPSCKDIRINHYKNPELGAFSVYRRKKYFSTSKDLEESTVIRDEMINIVLNQMNFQQGKERDAKEVQVQTTTQ</sequence>
<comment type="similarity">
    <text evidence="2">Belongs to the glycosyltransferase 92 family.</text>
</comment>
<keyword evidence="11" id="KW-1185">Reference proteome</keyword>
<comment type="caution">
    <text evidence="10">The sequence shown here is derived from an EMBL/GenBank/DDBJ whole genome shotgun (WGS) entry which is preliminary data.</text>
</comment>
<keyword evidence="6 9" id="KW-1133">Transmembrane helix</keyword>
<dbReference type="GO" id="GO:0005737">
    <property type="term" value="C:cytoplasm"/>
    <property type="evidence" value="ECO:0007669"/>
    <property type="project" value="TreeGrafter"/>
</dbReference>
<dbReference type="GO" id="GO:0016757">
    <property type="term" value="F:glycosyltransferase activity"/>
    <property type="evidence" value="ECO:0007669"/>
    <property type="project" value="UniProtKB-KW"/>
</dbReference>
<feature type="transmembrane region" description="Helical" evidence="9">
    <location>
        <begin position="12"/>
        <end position="30"/>
    </location>
</feature>
<keyword evidence="4" id="KW-0808">Transferase</keyword>
<proteinExistence type="inferred from homology"/>
<evidence type="ECO:0000256" key="9">
    <source>
        <dbReference type="SAM" id="Phobius"/>
    </source>
</evidence>
<evidence type="ECO:0000256" key="3">
    <source>
        <dbReference type="ARBA" id="ARBA00022676"/>
    </source>
</evidence>